<comment type="caution">
    <text evidence="8">The sequence shown here is derived from an EMBL/GenBank/DDBJ whole genome shotgun (WGS) entry which is preliminary data.</text>
</comment>
<dbReference type="InterPro" id="IPR006843">
    <property type="entry name" value="PAP/fibrillin_dom"/>
</dbReference>
<dbReference type="AlphaFoldDB" id="A0A2P6U0B8"/>
<gene>
    <name evidence="8" type="ORF">C2E21_1666</name>
</gene>
<evidence type="ECO:0000313" key="9">
    <source>
        <dbReference type="Proteomes" id="UP000239899"/>
    </source>
</evidence>
<comment type="cofactor">
    <cofactor evidence="1 5">
        <name>heme</name>
        <dbReference type="ChEBI" id="CHEBI:30413"/>
    </cofactor>
</comment>
<comment type="similarity">
    <text evidence="3">Belongs to the cytochrome P450 family.</text>
</comment>
<dbReference type="PANTHER" id="PTHR24305:SF166">
    <property type="entry name" value="CYTOCHROME P450 12A4, MITOCHONDRIAL-RELATED"/>
    <property type="match status" value="1"/>
</dbReference>
<evidence type="ECO:0000256" key="3">
    <source>
        <dbReference type="ARBA" id="ARBA00010617"/>
    </source>
</evidence>
<evidence type="ECO:0000313" key="8">
    <source>
        <dbReference type="EMBL" id="PRW59761.1"/>
    </source>
</evidence>
<feature type="binding site" description="axial binding residue" evidence="5">
    <location>
        <position position="684"/>
    </location>
    <ligand>
        <name>heme</name>
        <dbReference type="ChEBI" id="CHEBI:30413"/>
    </ligand>
    <ligandPart>
        <name>Fe</name>
        <dbReference type="ChEBI" id="CHEBI:18248"/>
    </ligandPart>
</feature>
<evidence type="ECO:0000256" key="6">
    <source>
        <dbReference type="SAM" id="MobiDB-lite"/>
    </source>
</evidence>
<keyword evidence="5" id="KW-0408">Iron</keyword>
<dbReference type="SUPFAM" id="SSF48264">
    <property type="entry name" value="Cytochrome P450"/>
    <property type="match status" value="2"/>
</dbReference>
<evidence type="ECO:0000259" key="7">
    <source>
        <dbReference type="Pfam" id="PF04755"/>
    </source>
</evidence>
<keyword evidence="9" id="KW-1185">Reference proteome</keyword>
<evidence type="ECO:0000256" key="5">
    <source>
        <dbReference type="PIRSR" id="PIRSR602401-1"/>
    </source>
</evidence>
<protein>
    <submittedName>
        <fullName evidence="8">Cytochrome P450</fullName>
    </submittedName>
</protein>
<dbReference type="Pfam" id="PF00067">
    <property type="entry name" value="p450"/>
    <property type="match status" value="2"/>
</dbReference>
<dbReference type="GO" id="GO:0004497">
    <property type="term" value="F:monooxygenase activity"/>
    <property type="evidence" value="ECO:0007669"/>
    <property type="project" value="InterPro"/>
</dbReference>
<dbReference type="InterPro" id="IPR001128">
    <property type="entry name" value="Cyt_P450"/>
</dbReference>
<dbReference type="Gene3D" id="1.10.630.10">
    <property type="entry name" value="Cytochrome P450"/>
    <property type="match status" value="2"/>
</dbReference>
<feature type="domain" description="Plastid lipid-associated protein/fibrillin conserved" evidence="7">
    <location>
        <begin position="43"/>
        <end position="205"/>
    </location>
</feature>
<dbReference type="EMBL" id="LHPG02000003">
    <property type="protein sequence ID" value="PRW59761.1"/>
    <property type="molecule type" value="Genomic_DNA"/>
</dbReference>
<dbReference type="GO" id="GO:0005506">
    <property type="term" value="F:iron ion binding"/>
    <property type="evidence" value="ECO:0007669"/>
    <property type="project" value="InterPro"/>
</dbReference>
<dbReference type="Pfam" id="PF04755">
    <property type="entry name" value="PAP_fibrillin"/>
    <property type="match status" value="1"/>
</dbReference>
<accession>A0A2P6U0B8</accession>
<dbReference type="InterPro" id="IPR002401">
    <property type="entry name" value="Cyt_P450_E_grp-I"/>
</dbReference>
<comment type="subcellular location">
    <subcellularLocation>
        <location evidence="2">Plastid</location>
    </subcellularLocation>
</comment>
<keyword evidence="5" id="KW-0349">Heme</keyword>
<dbReference type="PRINTS" id="PR00463">
    <property type="entry name" value="EP450I"/>
</dbReference>
<evidence type="ECO:0000256" key="1">
    <source>
        <dbReference type="ARBA" id="ARBA00001971"/>
    </source>
</evidence>
<dbReference type="PROSITE" id="PS00086">
    <property type="entry name" value="CYTOCHROME_P450"/>
    <property type="match status" value="2"/>
</dbReference>
<keyword evidence="5" id="KW-0479">Metal-binding</keyword>
<proteinExistence type="inferred from homology"/>
<reference evidence="8 9" key="1">
    <citation type="journal article" date="2018" name="Plant J.">
        <title>Genome sequences of Chlorella sorokiniana UTEX 1602 and Micractinium conductrix SAG 241.80: implications to maltose excretion by a green alga.</title>
        <authorList>
            <person name="Arriola M.B."/>
            <person name="Velmurugan N."/>
            <person name="Zhang Y."/>
            <person name="Plunkett M.H."/>
            <person name="Hondzo H."/>
            <person name="Barney B.M."/>
        </authorList>
    </citation>
    <scope>NUCLEOTIDE SEQUENCE [LARGE SCALE GENOMIC DNA]</scope>
    <source>
        <strain evidence="9">UTEX 1602</strain>
    </source>
</reference>
<dbReference type="PANTHER" id="PTHR24305">
    <property type="entry name" value="CYTOCHROME P450"/>
    <property type="match status" value="1"/>
</dbReference>
<evidence type="ECO:0000256" key="4">
    <source>
        <dbReference type="ARBA" id="ARBA00022640"/>
    </source>
</evidence>
<keyword evidence="4" id="KW-0934">Plastid</keyword>
<dbReference type="GO" id="GO:0016705">
    <property type="term" value="F:oxidoreductase activity, acting on paired donors, with incorporation or reduction of molecular oxygen"/>
    <property type="evidence" value="ECO:0007669"/>
    <property type="project" value="InterPro"/>
</dbReference>
<dbReference type="GO" id="GO:0009536">
    <property type="term" value="C:plastid"/>
    <property type="evidence" value="ECO:0007669"/>
    <property type="project" value="UniProtKB-SubCell"/>
</dbReference>
<sequence length="1236" mass="134862">MQCRSQARRRAVVQPRALLSFFRGGSPKSQQDGSSKAQQAAVDRLLSSIEPCQRGLSATQEQQAAVLDAVAALGDLGSGSTTTDADKLSATWKLLWTTEKETLWILKNAGLFGTAAGDVFQVVDVEGGLLQNVITFPPEGAFIVDSAISTAGPQRTQFQFNAATVKLPAGRKLPLPPFGKGWFDTIYVDDRIRVAQDSRGDMLVVARDGPPRRMNSTAEGEWLAVEALSALPAQLTSLPAALMAAICLSIGCLWLLSSGADDFAKLPGPPSESWLLGCLKQVNQPTVHRFFQSNTQKYGAGGLWAFRLAHMRVVVLSSPETVQAVVSRSSDLPKATVVYDAVDELFSPVGQRSFFTTHDPEAWRVVRKGTAPAFSLDNIRKAFPRLLEITNTICGVLAVRCAAGGGACEVEVSETAMRITLDLIGTTGYGYDFKAREYGPCEMFEIVPPLLAEFTLRGTNPMRGLTHRLLPFLPDARTYTRSVKVCHRWWNVLLKNVRATDLAAAEAAGDTSLRTCLAKLPLTDDQLVPQIAVYLIAGFETTAHSIAWALYEIAANPAVQDKLEAELAAAGLLGPEARPLEFADLNALTYLNAVLKEAMRLHPVASVGSVRRADRWVELNGHRLAPGTLFWVPFIGILTSQHNWERAEEFWPERWEQAPGPAGQPSPAGPPKSYLPFSDGPRDCIGQNLALMEARGALALLAGRFRLSVAPRMGNRQAVREAEVMKLTLQCKSGIWLRLEPRNQPAAVAALICVCLSCLWLAKSSLEADDWHKLPGPPSTFSSVIVSSAGEARAHIFFQDNTQLYGAGGLWGFRLAHLRVVVLSSPEAVQAVVSRGNDLPKAAVLYDGIDTLFSPKGIRSFFNTHNYDEWKLMRKGTAPAFSLDNIRKAFPRLLEITDTVCDVLAARCTAGGGACEAEVSETAMRITLDLIGMTGYGYDFKALLAEFTLRGVNPKRRLLHALLPFLPEARTYARSVKACHRWWEELLRHIRATNLEAAEAAGDTSLRTCLAKLPVADDLLLPQIALYVIAGFETTAHSIAWALYEIAANPAVQDKLEAELAAAGLLGPEARPLEFADLNALSYLNAVLKEAMRLHPVASTGTVRRADRWVELNGHRLAPGTLFWAPFIGMLTSRHNFTRPEEFWPERWEHAPGPAGQPSPAGPPKSYLPFSDGPRDCIGQNLALMEARGALALLAGRFRLSVAPRMGDRQAVREAEVMKLTLQVKSGIWLRLEPRA</sequence>
<dbReference type="Proteomes" id="UP000239899">
    <property type="component" value="Unassembled WGS sequence"/>
</dbReference>
<dbReference type="GO" id="GO:0020037">
    <property type="term" value="F:heme binding"/>
    <property type="evidence" value="ECO:0007669"/>
    <property type="project" value="InterPro"/>
</dbReference>
<dbReference type="InterPro" id="IPR050121">
    <property type="entry name" value="Cytochrome_P450_monoxygenase"/>
</dbReference>
<dbReference type="CDD" id="cd00302">
    <property type="entry name" value="cytochrome_P450"/>
    <property type="match status" value="1"/>
</dbReference>
<dbReference type="PRINTS" id="PR00385">
    <property type="entry name" value="P450"/>
</dbReference>
<dbReference type="OrthoDB" id="6764281at2759"/>
<dbReference type="InterPro" id="IPR036396">
    <property type="entry name" value="Cyt_P450_sf"/>
</dbReference>
<evidence type="ECO:0000256" key="2">
    <source>
        <dbReference type="ARBA" id="ARBA00004474"/>
    </source>
</evidence>
<feature type="region of interest" description="Disordered" evidence="6">
    <location>
        <begin position="1148"/>
        <end position="1170"/>
    </location>
</feature>
<dbReference type="InterPro" id="IPR017972">
    <property type="entry name" value="Cyt_P450_CS"/>
</dbReference>
<organism evidence="8 9">
    <name type="scientific">Chlorella sorokiniana</name>
    <name type="common">Freshwater green alga</name>
    <dbReference type="NCBI Taxonomy" id="3076"/>
    <lineage>
        <taxon>Eukaryota</taxon>
        <taxon>Viridiplantae</taxon>
        <taxon>Chlorophyta</taxon>
        <taxon>core chlorophytes</taxon>
        <taxon>Trebouxiophyceae</taxon>
        <taxon>Chlorellales</taxon>
        <taxon>Chlorellaceae</taxon>
        <taxon>Chlorella clade</taxon>
        <taxon>Chlorella</taxon>
    </lineage>
</organism>
<name>A0A2P6U0B8_CHLSO</name>
<dbReference type="STRING" id="3076.A0A2P6U0B8"/>